<gene>
    <name evidence="2" type="ORF">CIPAW_05G183700</name>
</gene>
<name>A0A8T1QKI5_CARIL</name>
<dbReference type="Proteomes" id="UP000811609">
    <property type="component" value="Chromosome 5"/>
</dbReference>
<keyword evidence="3" id="KW-1185">Reference proteome</keyword>
<reference evidence="2" key="1">
    <citation type="submission" date="2020-12" db="EMBL/GenBank/DDBJ databases">
        <title>WGS assembly of Carya illinoinensis cv. Pawnee.</title>
        <authorList>
            <person name="Platts A."/>
            <person name="Shu S."/>
            <person name="Wright S."/>
            <person name="Barry K."/>
            <person name="Edger P."/>
            <person name="Pires J.C."/>
            <person name="Schmutz J."/>
        </authorList>
    </citation>
    <scope>NUCLEOTIDE SEQUENCE</scope>
    <source>
        <tissue evidence="2">Leaf</tissue>
    </source>
</reference>
<organism evidence="2 3">
    <name type="scientific">Carya illinoinensis</name>
    <name type="common">Pecan</name>
    <dbReference type="NCBI Taxonomy" id="32201"/>
    <lineage>
        <taxon>Eukaryota</taxon>
        <taxon>Viridiplantae</taxon>
        <taxon>Streptophyta</taxon>
        <taxon>Embryophyta</taxon>
        <taxon>Tracheophyta</taxon>
        <taxon>Spermatophyta</taxon>
        <taxon>Magnoliopsida</taxon>
        <taxon>eudicotyledons</taxon>
        <taxon>Gunneridae</taxon>
        <taxon>Pentapetalae</taxon>
        <taxon>rosids</taxon>
        <taxon>fabids</taxon>
        <taxon>Fagales</taxon>
        <taxon>Juglandaceae</taxon>
        <taxon>Carya</taxon>
    </lineage>
</organism>
<proteinExistence type="predicted"/>
<dbReference type="EMBL" id="CM031813">
    <property type="protein sequence ID" value="KAG6654987.1"/>
    <property type="molecule type" value="Genomic_DNA"/>
</dbReference>
<accession>A0A8T1QKI5</accession>
<evidence type="ECO:0000313" key="2">
    <source>
        <dbReference type="EMBL" id="KAG6654987.1"/>
    </source>
</evidence>
<feature type="domain" description="Poor homologous synapsis 1 PH" evidence="1">
    <location>
        <begin position="22"/>
        <end position="162"/>
    </location>
</feature>
<evidence type="ECO:0000259" key="1">
    <source>
        <dbReference type="Pfam" id="PF25349"/>
    </source>
</evidence>
<sequence length="309" mass="34614">MAGSLAIVRTEDAQDPVDAISDQWEIQFARFFGYPPISSSCPGLSPLLLKSRKRRPHGTWISSSSSAFLRLVNDHSNSDVILTVSLRGKILEQHYVSKLHFSWPHVSCVSGFPARGTRSVFVSYRDLEIQKFALRFSTTYETEIFINSLKEILNDVSDIAPLNNDLGSEILSQTELVSSNRHSNRACEELSFMPPEQTYTPQMSPSLNNEMEQHSSNLEKDTAFRHDFEETVAALPPSFTSLLTNCCSEVNQAQSTVCKEADLKSQIVMLYVATDLLVHVACFAAEIHGGFCLPRYVDYSGESYQRNGR</sequence>
<dbReference type="Pfam" id="PF25349">
    <property type="entry name" value="PH_PHS1"/>
    <property type="match status" value="1"/>
</dbReference>
<comment type="caution">
    <text evidence="2">The sequence shown here is derived from an EMBL/GenBank/DDBJ whole genome shotgun (WGS) entry which is preliminary data.</text>
</comment>
<evidence type="ECO:0000313" key="3">
    <source>
        <dbReference type="Proteomes" id="UP000811609"/>
    </source>
</evidence>
<protein>
    <recommendedName>
        <fullName evidence="1">Poor homologous synapsis 1 PH domain-containing protein</fullName>
    </recommendedName>
</protein>
<dbReference type="InterPro" id="IPR057619">
    <property type="entry name" value="PH_PHS1"/>
</dbReference>
<dbReference type="AlphaFoldDB" id="A0A8T1QKI5"/>